<feature type="binding site" evidence="10">
    <location>
        <position position="125"/>
    </location>
    <ligand>
        <name>UDP-N-acetyl-alpha-D-glucosamine</name>
        <dbReference type="ChEBI" id="CHEBI:57705"/>
    </ligand>
</feature>
<evidence type="ECO:0000259" key="11">
    <source>
        <dbReference type="Pfam" id="PF03033"/>
    </source>
</evidence>
<dbReference type="PANTHER" id="PTHR21015:SF22">
    <property type="entry name" value="GLYCOSYLTRANSFERASE"/>
    <property type="match status" value="1"/>
</dbReference>
<evidence type="ECO:0000259" key="12">
    <source>
        <dbReference type="Pfam" id="PF04101"/>
    </source>
</evidence>
<feature type="binding site" evidence="10">
    <location>
        <begin position="13"/>
        <end position="15"/>
    </location>
    <ligand>
        <name>UDP-N-acetyl-alpha-D-glucosamine</name>
        <dbReference type="ChEBI" id="CHEBI:57705"/>
    </ligand>
</feature>
<comment type="caution">
    <text evidence="10">Lacks conserved residue(s) required for the propagation of feature annotation.</text>
</comment>
<organism evidence="13 14">
    <name type="scientific">Stenotrophobium rhamnosiphilum</name>
    <dbReference type="NCBI Taxonomy" id="2029166"/>
    <lineage>
        <taxon>Bacteria</taxon>
        <taxon>Pseudomonadati</taxon>
        <taxon>Pseudomonadota</taxon>
        <taxon>Gammaproteobacteria</taxon>
        <taxon>Nevskiales</taxon>
        <taxon>Nevskiaceae</taxon>
        <taxon>Stenotrophobium</taxon>
    </lineage>
</organism>
<feature type="binding site" evidence="10">
    <location>
        <position position="188"/>
    </location>
    <ligand>
        <name>UDP-N-acetyl-alpha-D-glucosamine</name>
        <dbReference type="ChEBI" id="CHEBI:57705"/>
    </ligand>
</feature>
<feature type="binding site" evidence="10">
    <location>
        <position position="161"/>
    </location>
    <ligand>
        <name>UDP-N-acetyl-alpha-D-glucosamine</name>
        <dbReference type="ChEBI" id="CHEBI:57705"/>
    </ligand>
</feature>
<dbReference type="InterPro" id="IPR006009">
    <property type="entry name" value="GlcNAc_MurG"/>
</dbReference>
<comment type="function">
    <text evidence="10">Cell wall formation. Catalyzes the transfer of a GlcNAc subunit on undecaprenyl-pyrophosphoryl-MurNAc-pentapeptide (lipid intermediate I) to form undecaprenyl-pyrophosphoryl-MurNAc-(pentapeptide)GlcNAc (lipid intermediate II).</text>
</comment>
<comment type="pathway">
    <text evidence="10">Cell wall biogenesis; peptidoglycan biosynthesis.</text>
</comment>
<protein>
    <recommendedName>
        <fullName evidence="10">UDP-N-acetylglucosamine--N-acetylmuramyl-(pentapeptide) pyrophosphoryl-undecaprenol N-acetylglucosamine transferase</fullName>
        <ecNumber evidence="10">2.4.1.227</ecNumber>
    </recommendedName>
    <alternativeName>
        <fullName evidence="10">Undecaprenyl-PP-MurNAc-pentapeptide-UDPGlcNAc GlcNAc transferase</fullName>
    </alternativeName>
</protein>
<evidence type="ECO:0000313" key="14">
    <source>
        <dbReference type="Proteomes" id="UP000244248"/>
    </source>
</evidence>
<dbReference type="InterPro" id="IPR007235">
    <property type="entry name" value="Glyco_trans_28_C"/>
</dbReference>
<dbReference type="GO" id="GO:0050511">
    <property type="term" value="F:undecaprenyldiphospho-muramoylpentapeptide beta-N-acetylglucosaminyltransferase activity"/>
    <property type="evidence" value="ECO:0007669"/>
    <property type="project" value="UniProtKB-UniRule"/>
</dbReference>
<keyword evidence="5 10" id="KW-0133">Cell shape</keyword>
<dbReference type="EMBL" id="QANS01000005">
    <property type="protein sequence ID" value="PTU30692.1"/>
    <property type="molecule type" value="Genomic_DNA"/>
</dbReference>
<feature type="binding site" evidence="10">
    <location>
        <position position="241"/>
    </location>
    <ligand>
        <name>UDP-N-acetyl-alpha-D-glucosamine</name>
        <dbReference type="ChEBI" id="CHEBI:57705"/>
    </ligand>
</feature>
<gene>
    <name evidence="10 13" type="primary">murG</name>
    <name evidence="13" type="ORF">CJD38_14460</name>
</gene>
<dbReference type="UniPathway" id="UPA00219"/>
<sequence>MKPIKVMIMAGGTGGHVFPALAVALTMREQGHEIVWMGTPDSFESRVIPQNGIPMEFVRVSGLRGKGVVKLLKAPLLLARALLDARAVLRRQKPDVVMGMGGFAAGPGGLMAWLMRCPLLIHEQNAAAGLTNRLLARIATRVLQAFPNTFANALTVGNPVRAGFAELPAPEQRMAHSGAARMLVIGGSQGARALNELIPKALALIPEAQRPQVRHQAGRTLEVAQASYAQAQVQASVEQFITDMPAAYAAADLVVCRSGASTVAELAAAGCAALLVPFPAAVDDHQTRNGEFLVAAGGAVIAQERDIDAEKLSALLSSLLGDRERLVRMAQASRSKAVPDAVEKIVEQCLTCAQARRTAW</sequence>
<evidence type="ECO:0000256" key="8">
    <source>
        <dbReference type="ARBA" id="ARBA00023306"/>
    </source>
</evidence>
<keyword evidence="4 10" id="KW-0808">Transferase</keyword>
<dbReference type="GO" id="GO:0005886">
    <property type="term" value="C:plasma membrane"/>
    <property type="evidence" value="ECO:0007669"/>
    <property type="project" value="UniProtKB-SubCell"/>
</dbReference>
<dbReference type="GO" id="GO:0051991">
    <property type="term" value="F:UDP-N-acetyl-D-glucosamine:N-acetylmuramoyl-L-alanyl-D-glutamyl-meso-2,6-diaminopimelyl-D-alanyl-D-alanine-diphosphoundecaprenol 4-beta-N-acetylglucosaminlytransferase activity"/>
    <property type="evidence" value="ECO:0007669"/>
    <property type="project" value="RHEA"/>
</dbReference>
<keyword evidence="6 10" id="KW-0573">Peptidoglycan synthesis</keyword>
<dbReference type="RefSeq" id="WP_107941065.1">
    <property type="nucleotide sequence ID" value="NZ_QANS01000005.1"/>
</dbReference>
<dbReference type="InterPro" id="IPR004276">
    <property type="entry name" value="GlycoTrans_28_N"/>
</dbReference>
<evidence type="ECO:0000256" key="2">
    <source>
        <dbReference type="ARBA" id="ARBA00022618"/>
    </source>
</evidence>
<dbReference type="NCBIfam" id="TIGR01133">
    <property type="entry name" value="murG"/>
    <property type="match status" value="1"/>
</dbReference>
<accession>A0A2T5MDP7</accession>
<dbReference type="HAMAP" id="MF_00033">
    <property type="entry name" value="MurG"/>
    <property type="match status" value="1"/>
</dbReference>
<evidence type="ECO:0000256" key="1">
    <source>
        <dbReference type="ARBA" id="ARBA00022475"/>
    </source>
</evidence>
<dbReference type="Pfam" id="PF03033">
    <property type="entry name" value="Glyco_transf_28"/>
    <property type="match status" value="1"/>
</dbReference>
<dbReference type="PANTHER" id="PTHR21015">
    <property type="entry name" value="UDP-N-ACETYLGLUCOSAMINE--N-ACETYLMURAMYL-(PENTAPEPTIDE) PYROPHOSPHORYL-UNDECAPRENOL N-ACETYLGLUCOSAMINE TRANSFERASE 1"/>
    <property type="match status" value="1"/>
</dbReference>
<evidence type="ECO:0000256" key="6">
    <source>
        <dbReference type="ARBA" id="ARBA00022984"/>
    </source>
</evidence>
<dbReference type="AlphaFoldDB" id="A0A2T5MDP7"/>
<dbReference type="GO" id="GO:0051301">
    <property type="term" value="P:cell division"/>
    <property type="evidence" value="ECO:0007669"/>
    <property type="project" value="UniProtKB-KW"/>
</dbReference>
<keyword evidence="7 10" id="KW-0472">Membrane</keyword>
<comment type="caution">
    <text evidence="13">The sequence shown here is derived from an EMBL/GenBank/DDBJ whole genome shotgun (WGS) entry which is preliminary data.</text>
</comment>
<keyword evidence="2 10" id="KW-0132">Cell division</keyword>
<keyword evidence="9 10" id="KW-0961">Cell wall biogenesis/degradation</keyword>
<reference evidence="13 14" key="1">
    <citation type="submission" date="2018-04" db="EMBL/GenBank/DDBJ databases">
        <title>Novel species isolated from glacier.</title>
        <authorList>
            <person name="Liu Q."/>
            <person name="Xin Y.-H."/>
        </authorList>
    </citation>
    <scope>NUCLEOTIDE SEQUENCE [LARGE SCALE GENOMIC DNA]</scope>
    <source>
        <strain evidence="13 14">GT1R17</strain>
    </source>
</reference>
<evidence type="ECO:0000256" key="4">
    <source>
        <dbReference type="ARBA" id="ARBA00022679"/>
    </source>
</evidence>
<keyword evidence="3 10" id="KW-0328">Glycosyltransferase</keyword>
<feature type="domain" description="Glycosyltransferase family 28 N-terminal" evidence="11">
    <location>
        <begin position="6"/>
        <end position="143"/>
    </location>
</feature>
<proteinExistence type="inferred from homology"/>
<evidence type="ECO:0000256" key="9">
    <source>
        <dbReference type="ARBA" id="ARBA00023316"/>
    </source>
</evidence>
<dbReference type="GO" id="GO:0008360">
    <property type="term" value="P:regulation of cell shape"/>
    <property type="evidence" value="ECO:0007669"/>
    <property type="project" value="UniProtKB-KW"/>
</dbReference>
<evidence type="ECO:0000313" key="13">
    <source>
        <dbReference type="EMBL" id="PTU30692.1"/>
    </source>
</evidence>
<dbReference type="GO" id="GO:0071555">
    <property type="term" value="P:cell wall organization"/>
    <property type="evidence" value="ECO:0007669"/>
    <property type="project" value="UniProtKB-KW"/>
</dbReference>
<keyword evidence="1 10" id="KW-1003">Cell membrane</keyword>
<evidence type="ECO:0000256" key="10">
    <source>
        <dbReference type="HAMAP-Rule" id="MF_00033"/>
    </source>
</evidence>
<dbReference type="OrthoDB" id="9808936at2"/>
<dbReference type="GO" id="GO:0005975">
    <property type="term" value="P:carbohydrate metabolic process"/>
    <property type="evidence" value="ECO:0007669"/>
    <property type="project" value="InterPro"/>
</dbReference>
<dbReference type="SUPFAM" id="SSF53756">
    <property type="entry name" value="UDP-Glycosyltransferase/glycogen phosphorylase"/>
    <property type="match status" value="1"/>
</dbReference>
<keyword evidence="8 10" id="KW-0131">Cell cycle</keyword>
<dbReference type="Proteomes" id="UP000244248">
    <property type="component" value="Unassembled WGS sequence"/>
</dbReference>
<evidence type="ECO:0000256" key="3">
    <source>
        <dbReference type="ARBA" id="ARBA00022676"/>
    </source>
</evidence>
<name>A0A2T5MDP7_9GAMM</name>
<feature type="binding site" evidence="10">
    <location>
        <position position="286"/>
    </location>
    <ligand>
        <name>UDP-N-acetyl-alpha-D-glucosamine</name>
        <dbReference type="ChEBI" id="CHEBI:57705"/>
    </ligand>
</feature>
<dbReference type="GO" id="GO:0009252">
    <property type="term" value="P:peptidoglycan biosynthetic process"/>
    <property type="evidence" value="ECO:0007669"/>
    <property type="project" value="UniProtKB-UniRule"/>
</dbReference>
<comment type="catalytic activity">
    <reaction evidence="10">
        <text>di-trans,octa-cis-undecaprenyl diphospho-N-acetyl-alpha-D-muramoyl-L-alanyl-D-glutamyl-meso-2,6-diaminopimeloyl-D-alanyl-D-alanine + UDP-N-acetyl-alpha-D-glucosamine = di-trans,octa-cis-undecaprenyl diphospho-[N-acetyl-alpha-D-glucosaminyl-(1-&gt;4)]-N-acetyl-alpha-D-muramoyl-L-alanyl-D-glutamyl-meso-2,6-diaminopimeloyl-D-alanyl-D-alanine + UDP + H(+)</text>
        <dbReference type="Rhea" id="RHEA:31227"/>
        <dbReference type="ChEBI" id="CHEBI:15378"/>
        <dbReference type="ChEBI" id="CHEBI:57705"/>
        <dbReference type="ChEBI" id="CHEBI:58223"/>
        <dbReference type="ChEBI" id="CHEBI:61387"/>
        <dbReference type="ChEBI" id="CHEBI:61388"/>
        <dbReference type="EC" id="2.4.1.227"/>
    </reaction>
</comment>
<dbReference type="EC" id="2.4.1.227" evidence="10"/>
<comment type="subcellular location">
    <subcellularLocation>
        <location evidence="10">Cell membrane</location>
        <topology evidence="10">Peripheral membrane protein</topology>
        <orientation evidence="10">Cytoplasmic side</orientation>
    </subcellularLocation>
</comment>
<dbReference type="CDD" id="cd03785">
    <property type="entry name" value="GT28_MurG"/>
    <property type="match status" value="1"/>
</dbReference>
<evidence type="ECO:0000256" key="5">
    <source>
        <dbReference type="ARBA" id="ARBA00022960"/>
    </source>
</evidence>
<dbReference type="Gene3D" id="3.40.50.2000">
    <property type="entry name" value="Glycogen Phosphorylase B"/>
    <property type="match status" value="2"/>
</dbReference>
<feature type="domain" description="Glycosyl transferase family 28 C-terminal" evidence="12">
    <location>
        <begin position="183"/>
        <end position="344"/>
    </location>
</feature>
<evidence type="ECO:0000256" key="7">
    <source>
        <dbReference type="ARBA" id="ARBA00023136"/>
    </source>
</evidence>
<comment type="similarity">
    <text evidence="10">Belongs to the glycosyltransferase 28 family. MurG subfamily.</text>
</comment>
<keyword evidence="14" id="KW-1185">Reference proteome</keyword>
<dbReference type="Pfam" id="PF04101">
    <property type="entry name" value="Glyco_tran_28_C"/>
    <property type="match status" value="1"/>
</dbReference>